<protein>
    <submittedName>
        <fullName evidence="2">YBR096W</fullName>
    </submittedName>
</protein>
<dbReference type="PANTHER" id="PTHR12475">
    <property type="match status" value="1"/>
</dbReference>
<dbReference type="EMBL" id="CP015061">
    <property type="protein sequence ID" value="QGN18311.1"/>
    <property type="molecule type" value="Genomic_DNA"/>
</dbReference>
<dbReference type="PANTHER" id="PTHR12475:SF4">
    <property type="entry name" value="PROTEIN THEM6"/>
    <property type="match status" value="1"/>
</dbReference>
<dbReference type="SUPFAM" id="SSF54637">
    <property type="entry name" value="Thioesterase/thiol ester dehydrase-isomerase"/>
    <property type="match status" value="1"/>
</dbReference>
<gene>
    <name evidence="2" type="ORF">FIM1_4637</name>
</gene>
<dbReference type="InterPro" id="IPR029069">
    <property type="entry name" value="HotDog_dom_sf"/>
</dbReference>
<name>A0ABX6F1K0_KLUMA</name>
<organism evidence="2 3">
    <name type="scientific">Kluyveromyces marxianus</name>
    <name type="common">Yeast</name>
    <name type="synonym">Candida kefyr</name>
    <dbReference type="NCBI Taxonomy" id="4911"/>
    <lineage>
        <taxon>Eukaryota</taxon>
        <taxon>Fungi</taxon>
        <taxon>Dikarya</taxon>
        <taxon>Ascomycota</taxon>
        <taxon>Saccharomycotina</taxon>
        <taxon>Saccharomycetes</taxon>
        <taxon>Saccharomycetales</taxon>
        <taxon>Saccharomycetaceae</taxon>
        <taxon>Kluyveromyces</taxon>
    </lineage>
</organism>
<dbReference type="CDD" id="cd00586">
    <property type="entry name" value="4HBT"/>
    <property type="match status" value="1"/>
</dbReference>
<dbReference type="Pfam" id="PF13279">
    <property type="entry name" value="4HBT_2"/>
    <property type="match status" value="1"/>
</dbReference>
<dbReference type="Proteomes" id="UP000422736">
    <property type="component" value="Chromosome 7"/>
</dbReference>
<accession>A0ABX6F1K0</accession>
<proteinExistence type="inferred from homology"/>
<evidence type="ECO:0000256" key="1">
    <source>
        <dbReference type="ARBA" id="ARBA00038476"/>
    </source>
</evidence>
<dbReference type="Gene3D" id="3.10.129.10">
    <property type="entry name" value="Hotdog Thioesterase"/>
    <property type="match status" value="1"/>
</dbReference>
<dbReference type="InterPro" id="IPR051490">
    <property type="entry name" value="THEM6_lcsJ_thioesterase"/>
</dbReference>
<comment type="similarity">
    <text evidence="1">Belongs to the lcsJ thioesterase family.</text>
</comment>
<evidence type="ECO:0000313" key="3">
    <source>
        <dbReference type="Proteomes" id="UP000422736"/>
    </source>
</evidence>
<evidence type="ECO:0000313" key="2">
    <source>
        <dbReference type="EMBL" id="QGN18311.1"/>
    </source>
</evidence>
<reference evidence="2 3" key="1">
    <citation type="submission" date="2016-03" db="EMBL/GenBank/DDBJ databases">
        <title>How can Kluyveromyces marxianus grow so fast - potential evolutionary course in Saccharomyces Complex revealed by comparative genomics.</title>
        <authorList>
            <person name="Mo W."/>
            <person name="Lu W."/>
            <person name="Yang X."/>
            <person name="Qi J."/>
            <person name="Lv H."/>
        </authorList>
    </citation>
    <scope>NUCLEOTIDE SEQUENCE [LARGE SCALE GENOMIC DNA]</scope>
    <source>
        <strain evidence="2 3">FIM1</strain>
    </source>
</reference>
<sequence>MSLITKTFKYLFYAYLASTYKSLPGAYYIRFWFYAIRNIVLPIFTGKQTANIKKLQSDKYGVFKHNVLSTYCSFFEIDGYLHKSNSTYFEELDIARTDLMTKVFQKLFLTSKKWPYIPVAEVSTCFFKDIRPLQPYQVISNIFCWDKKWIYVLSKFTVNNGSTVVSLSITRYVLKDGRKTIRPADALQVCGIYNDEVEQISSENLAYMEANGGFENIQKLIEQNKEYGSL</sequence>
<keyword evidence="3" id="KW-1185">Reference proteome</keyword>